<evidence type="ECO:0000313" key="1">
    <source>
        <dbReference type="EMBL" id="KAJ3554209.1"/>
    </source>
</evidence>
<dbReference type="Proteomes" id="UP001148662">
    <property type="component" value="Unassembled WGS sequence"/>
</dbReference>
<protein>
    <submittedName>
        <fullName evidence="1">Uncharacterized protein</fullName>
    </submittedName>
</protein>
<dbReference type="EMBL" id="JANHOG010000453">
    <property type="protein sequence ID" value="KAJ3554209.1"/>
    <property type="molecule type" value="Genomic_DNA"/>
</dbReference>
<proteinExistence type="predicted"/>
<keyword evidence="2" id="KW-1185">Reference proteome</keyword>
<name>A0ACC1T688_9APHY</name>
<gene>
    <name evidence="1" type="ORF">NM688_g3229</name>
</gene>
<comment type="caution">
    <text evidence="1">The sequence shown here is derived from an EMBL/GenBank/DDBJ whole genome shotgun (WGS) entry which is preliminary data.</text>
</comment>
<evidence type="ECO:0000313" key="2">
    <source>
        <dbReference type="Proteomes" id="UP001148662"/>
    </source>
</evidence>
<organism evidence="1 2">
    <name type="scientific">Phlebia brevispora</name>
    <dbReference type="NCBI Taxonomy" id="194682"/>
    <lineage>
        <taxon>Eukaryota</taxon>
        <taxon>Fungi</taxon>
        <taxon>Dikarya</taxon>
        <taxon>Basidiomycota</taxon>
        <taxon>Agaricomycotina</taxon>
        <taxon>Agaricomycetes</taxon>
        <taxon>Polyporales</taxon>
        <taxon>Meruliaceae</taxon>
        <taxon>Phlebia</taxon>
    </lineage>
</organism>
<reference evidence="1" key="1">
    <citation type="submission" date="2022-07" db="EMBL/GenBank/DDBJ databases">
        <title>Genome Sequence of Phlebia brevispora.</title>
        <authorList>
            <person name="Buettner E."/>
        </authorList>
    </citation>
    <scope>NUCLEOTIDE SEQUENCE</scope>
    <source>
        <strain evidence="1">MPL23</strain>
    </source>
</reference>
<sequence length="2067" mass="229826">MKDSVSHQAPKVIKKLQFTILSNQDTVKISEFEVTHRDLYTPTDRLPVKNGVLDRRLGTTEKNAFCETCGLSSVDCVGHYAYIKLAVPVFHIGYFKHTIGVLQCICKSCARVLLEEPERRSYLKRFRRSGLENIQRQALIKAVNGLARKTVYCPYCASTNGAVKKAGALKIIHDKFRAKKTADEMERWKQTFAPAIEAQKELGIYLNRAVHEELNPLKVLDLFKRISDEDCELLGLRPEFARPEEYIWQYISVPPVCIRPSVAQDGASNEDDLTVKLTEIVFTNALIKQGLAKGAPTAQFMEQWDFLQLSIAMYINSELPGVPSQMGQKPIRGFCQRLKGKQGRFRGNLSGKRVDFSGRTVISPDPNLRIDEVAVPERVAKILTYPERVTAHNIELLKKAVRNGCDTHPGANYVTAGSSGFKKFLKFGNRTAIADGLRVGDIVERHIIDGDIVLFNRQPSLHKLSIMCHRVKVRPWRSFRLNECVCGPYNADFDGDEMNLHVPQTEEARTEALELMSVKNNLVTPRNGEPVIAAIQDFITASYLISRRDRFFDRRQFTQICSYFSDATLQIDIPPPTIWKPVRLWTGKQVFNVLMRPNRYSKVRVNVESKCNKEEKSKAEFYPRIKDLAPDMSPNDGWLVIVNSEIMCGLMDKATIGSGKKKSIFGVIMRDYGPSEAAAAMSRCAKLCARYLANFGFSIGINDVTPGHELSLKKDSMVEKAYAECDELIAKARKGLLENKPGCDQEQTLEALISSVLSNVRDKVGEICMRELSRHNAPLIMATCGSKGSVINVSQMVACVGQQIIAGHRVPDGFQDRSLPHFPKKSREPPSKGFVRNSFYTGLSPTEFLFHAISGREGLVDTAVKTAETGYMQRRLMKALEDLVTHYDGSVRNAAGGVVQFRYGDDGLDPACLEGDAQPLEFLRAWSHASATGSRHSRGLLPFEVLELVDQELSKKKFTSECTAAYLATIRGFISEHVAHKLAEIRKSRGMFEALEREDEWDKDTDLSMGASIADKAIVDNKMKVTEDQLRTFLDICWTKYVKAKIEPGSTVGAVGAQSIGEPGTQMTLKTFHFAGVASMNVTLGVPRIKEIINAAKAISTPIISCKLVTSDSEASARIVKGRLEKTLLGDVAGVLEEAWAPEYTYIGVIVDEKTIQDLQLELNLDDIKWAIVNAKKLKIKQESITVIPKKNRLRIYIDGADKYYRLRELKRMLPDVVVKGVPTIRRAIINIKDKDDARGKKGDKELLVEGYGLQKVMTTQGIVGEHTTSNHVIETAQVLGIEAARRTIINEIQYTMASHGMSIDPRHVMLLGDVMSYKGEVLGITRFGVAKMKDSVLMLASFEKTTDHLFDASALGKTDSIAGVSESIIMGNPAAMTGTSMPALISPSPAISKPRKLLFEGISVPHTMGQRHQAFLVARVVPHGENKAKYRCIAAYHHQWCYGTLPLRAARRFLTLVRQKDNAEIIREELRHIDGKYTHGKKSNIPKIPCPFASTLLGLSWSVELTESFPYLSRGSSVKASILPAGMGSWDGDNNDGLTMIDVTDPENPTYCFILNDTPLSGREYCGSYYAIPVPKEGEELEPFNQNIVESVAALEGEPVLKVQVLAEAWPHEYKAKKSADTSNATLDSSLSTESKAGLPTLTDLSLRSAVLNGLNSGDTEHLEEMLWLPGKADIARDILFRQSPFPDTGLPLLTKIVEHQVSTSTSLDLSGVDMSDTQLLQLLPLFSGLASLNLSSAPRISINVVRELLTKLSNLKRLVLMNCPSVRNEDVIELISSQPQLFYRLEAFMHPVFLTFDDTTLWAPSFTALTVHPQIFPNLSGVSLPFFNPTAIVQGLADFLDAVLRNDPLSLSSSDGMAMGAAFTAGARAAGKDWNERSVVAVPRFDHRQVTFDGTTSWVFLFDWDGGFGRPPNGWAFLRFPRTSKSSPQALEKTLEEKLEQLNIEGDKEKPLDEKQAEGAPVDEDDDDEERGGETEEEDLEGHLKMEVHDLRSFVRLAEEEGRPPVPEELLARAEELFQKVAEAYHTPENSGLFTYNHALRRLRAVQDCQANVRSMGGFMGFAIF</sequence>
<accession>A0ACC1T688</accession>